<gene>
    <name evidence="1" type="ORF">EUGRSUZ_H03309</name>
</gene>
<name>A0A059B3I4_EUCGR</name>
<dbReference type="Gramene" id="KCW60579">
    <property type="protein sequence ID" value="KCW60579"/>
    <property type="gene ID" value="EUGRSUZ_H03309"/>
</dbReference>
<organism evidence="1">
    <name type="scientific">Eucalyptus grandis</name>
    <name type="common">Flooded gum</name>
    <dbReference type="NCBI Taxonomy" id="71139"/>
    <lineage>
        <taxon>Eukaryota</taxon>
        <taxon>Viridiplantae</taxon>
        <taxon>Streptophyta</taxon>
        <taxon>Embryophyta</taxon>
        <taxon>Tracheophyta</taxon>
        <taxon>Spermatophyta</taxon>
        <taxon>Magnoliopsida</taxon>
        <taxon>eudicotyledons</taxon>
        <taxon>Gunneridae</taxon>
        <taxon>Pentapetalae</taxon>
        <taxon>rosids</taxon>
        <taxon>malvids</taxon>
        <taxon>Myrtales</taxon>
        <taxon>Myrtaceae</taxon>
        <taxon>Myrtoideae</taxon>
        <taxon>Eucalypteae</taxon>
        <taxon>Eucalyptus</taxon>
    </lineage>
</organism>
<sequence length="67" mass="7666">MPSLCRIREGVDVTHVYSAWRVGEEGYRELLLTFTISVACYFVGEFCDLEKEGASFICQIVSENLRK</sequence>
<protein>
    <submittedName>
        <fullName evidence="1">Uncharacterized protein</fullName>
    </submittedName>
</protein>
<reference evidence="1" key="1">
    <citation type="submission" date="2013-07" db="EMBL/GenBank/DDBJ databases">
        <title>The genome of Eucalyptus grandis.</title>
        <authorList>
            <person name="Schmutz J."/>
            <person name="Hayes R."/>
            <person name="Myburg A."/>
            <person name="Tuskan G."/>
            <person name="Grattapaglia D."/>
            <person name="Rokhsar D.S."/>
        </authorList>
    </citation>
    <scope>NUCLEOTIDE SEQUENCE</scope>
    <source>
        <tissue evidence="1">Leaf extractions</tissue>
    </source>
</reference>
<evidence type="ECO:0000313" key="1">
    <source>
        <dbReference type="EMBL" id="KCW60579.1"/>
    </source>
</evidence>
<dbReference type="EMBL" id="KK198760">
    <property type="protein sequence ID" value="KCW60579.1"/>
    <property type="molecule type" value="Genomic_DNA"/>
</dbReference>
<dbReference type="InParanoid" id="A0A059B3I4"/>
<dbReference type="AlphaFoldDB" id="A0A059B3I4"/>
<accession>A0A059B3I4</accession>
<proteinExistence type="predicted"/>